<evidence type="ECO:0000313" key="1">
    <source>
        <dbReference type="EMBL" id="EEH52531.1"/>
    </source>
</evidence>
<dbReference type="AlphaFoldDB" id="C1N5N5"/>
<reference evidence="1 2" key="1">
    <citation type="journal article" date="2009" name="Science">
        <title>Green evolution and dynamic adaptations revealed by genomes of the marine picoeukaryotes Micromonas.</title>
        <authorList>
            <person name="Worden A.Z."/>
            <person name="Lee J.H."/>
            <person name="Mock T."/>
            <person name="Rouze P."/>
            <person name="Simmons M.P."/>
            <person name="Aerts A.L."/>
            <person name="Allen A.E."/>
            <person name="Cuvelier M.L."/>
            <person name="Derelle E."/>
            <person name="Everett M.V."/>
            <person name="Foulon E."/>
            <person name="Grimwood J."/>
            <person name="Gundlach H."/>
            <person name="Henrissat B."/>
            <person name="Napoli C."/>
            <person name="McDonald S.M."/>
            <person name="Parker M.S."/>
            <person name="Rombauts S."/>
            <person name="Salamov A."/>
            <person name="Von Dassow P."/>
            <person name="Badger J.H."/>
            <person name="Coutinho P.M."/>
            <person name="Demir E."/>
            <person name="Dubchak I."/>
            <person name="Gentemann C."/>
            <person name="Eikrem W."/>
            <person name="Gready J.E."/>
            <person name="John U."/>
            <person name="Lanier W."/>
            <person name="Lindquist E.A."/>
            <person name="Lucas S."/>
            <person name="Mayer K.F."/>
            <person name="Moreau H."/>
            <person name="Not F."/>
            <person name="Otillar R."/>
            <person name="Panaud O."/>
            <person name="Pangilinan J."/>
            <person name="Paulsen I."/>
            <person name="Piegu B."/>
            <person name="Poliakov A."/>
            <person name="Robbens S."/>
            <person name="Schmutz J."/>
            <person name="Toulza E."/>
            <person name="Wyss T."/>
            <person name="Zelensky A."/>
            <person name="Zhou K."/>
            <person name="Armbrust E.V."/>
            <person name="Bhattacharya D."/>
            <person name="Goodenough U.W."/>
            <person name="Van de Peer Y."/>
            <person name="Grigoriev I.V."/>
        </authorList>
    </citation>
    <scope>NUCLEOTIDE SEQUENCE [LARGE SCALE GENOMIC DNA]</scope>
    <source>
        <strain evidence="1 2">CCMP1545</strain>
    </source>
</reference>
<dbReference type="EMBL" id="GG663748">
    <property type="protein sequence ID" value="EEH52531.1"/>
    <property type="molecule type" value="Genomic_DNA"/>
</dbReference>
<dbReference type="Proteomes" id="UP000001876">
    <property type="component" value="Unassembled WGS sequence"/>
</dbReference>
<dbReference type="KEGG" id="mpp:MICPUCDRAFT_22347"/>
<organism evidence="2">
    <name type="scientific">Micromonas pusilla (strain CCMP1545)</name>
    <name type="common">Picoplanktonic green alga</name>
    <dbReference type="NCBI Taxonomy" id="564608"/>
    <lineage>
        <taxon>Eukaryota</taxon>
        <taxon>Viridiplantae</taxon>
        <taxon>Chlorophyta</taxon>
        <taxon>Mamiellophyceae</taxon>
        <taxon>Mamiellales</taxon>
        <taxon>Mamiellaceae</taxon>
        <taxon>Micromonas</taxon>
    </lineage>
</organism>
<keyword evidence="2" id="KW-1185">Reference proteome</keyword>
<sequence length="62" mass="6339">MLAPVGAANQHPKCVDDSGLCGPDFGGRVCDAGRYCVGGMCRADDKCGPDHGNTICPGNRVC</sequence>
<gene>
    <name evidence="1" type="ORF">MICPUCDRAFT_22347</name>
</gene>
<evidence type="ECO:0000313" key="2">
    <source>
        <dbReference type="Proteomes" id="UP000001876"/>
    </source>
</evidence>
<proteinExistence type="predicted"/>
<dbReference type="RefSeq" id="XP_003063395.1">
    <property type="nucleotide sequence ID" value="XM_003063349.1"/>
</dbReference>
<name>C1N5N5_MICPC</name>
<accession>C1N5N5</accession>
<dbReference type="GeneID" id="9688834"/>
<feature type="non-terminal residue" evidence="1">
    <location>
        <position position="62"/>
    </location>
</feature>
<protein>
    <submittedName>
        <fullName evidence="1">Predicted protein</fullName>
    </submittedName>
</protein>